<dbReference type="EnsemblMetazoa" id="XM_014392900.2">
    <property type="protein sequence ID" value="XP_014248386.1"/>
    <property type="gene ID" value="LOC106666030"/>
</dbReference>
<dbReference type="KEGG" id="clec:106666030"/>
<dbReference type="SUPFAM" id="SSF64076">
    <property type="entry name" value="MTH938-like"/>
    <property type="match status" value="1"/>
</dbReference>
<organism evidence="1 2">
    <name type="scientific">Cimex lectularius</name>
    <name type="common">Bed bug</name>
    <name type="synonym">Acanthia lectularia</name>
    <dbReference type="NCBI Taxonomy" id="79782"/>
    <lineage>
        <taxon>Eukaryota</taxon>
        <taxon>Metazoa</taxon>
        <taxon>Ecdysozoa</taxon>
        <taxon>Arthropoda</taxon>
        <taxon>Hexapoda</taxon>
        <taxon>Insecta</taxon>
        <taxon>Pterygota</taxon>
        <taxon>Neoptera</taxon>
        <taxon>Paraneoptera</taxon>
        <taxon>Hemiptera</taxon>
        <taxon>Heteroptera</taxon>
        <taxon>Panheteroptera</taxon>
        <taxon>Cimicomorpha</taxon>
        <taxon>Cimicidae</taxon>
        <taxon>Cimex</taxon>
    </lineage>
</organism>
<dbReference type="PANTHER" id="PTHR21192:SF2">
    <property type="entry name" value="NADH DEHYDROGENASE [UBIQUINONE] 1 ALPHA SUBCOMPLEX ASSEMBLY FACTOR 3"/>
    <property type="match status" value="1"/>
</dbReference>
<dbReference type="AlphaFoldDB" id="A0A8I6RMY5"/>
<sequence length="169" mass="19049">MLSRFLRSSLVRRMSLSSSKRSAYDSDGRTVVSSLNNETDSGVLIDSISELGFRLNNGMFVVGPMAIFPNTVFSWNVKNDRDINESSLTFFSRIEPKLDVLIIGFSGDSLYSRQLWKNVLPFYHKSNINMEVLPTEKAIPTFNFLCSERRVVGAALIPPLKVIFTEDTV</sequence>
<evidence type="ECO:0000313" key="1">
    <source>
        <dbReference type="EnsemblMetazoa" id="XP_014248386.1"/>
    </source>
</evidence>
<dbReference type="OMA" id="FSKAYDH"/>
<reference evidence="1" key="1">
    <citation type="submission" date="2022-01" db="UniProtKB">
        <authorList>
            <consortium name="EnsemblMetazoa"/>
        </authorList>
    </citation>
    <scope>IDENTIFICATION</scope>
</reference>
<dbReference type="OrthoDB" id="20681at2759"/>
<keyword evidence="2" id="KW-1185">Reference proteome</keyword>
<dbReference type="GeneID" id="106666030"/>
<dbReference type="GO" id="GO:0005743">
    <property type="term" value="C:mitochondrial inner membrane"/>
    <property type="evidence" value="ECO:0007669"/>
    <property type="project" value="TreeGrafter"/>
</dbReference>
<dbReference type="GO" id="GO:0032981">
    <property type="term" value="P:mitochondrial respiratory chain complex I assembly"/>
    <property type="evidence" value="ECO:0007669"/>
    <property type="project" value="TreeGrafter"/>
</dbReference>
<name>A0A8I6RMY5_CIMLE</name>
<protein>
    <recommendedName>
        <fullName evidence="3">NADH dehydrogenase [ubiquinone] 1 alpha subcomplex assembly factor 3</fullName>
    </recommendedName>
</protein>
<evidence type="ECO:0008006" key="3">
    <source>
        <dbReference type="Google" id="ProtNLM"/>
    </source>
</evidence>
<accession>A0A8I6RMY5</accession>
<dbReference type="RefSeq" id="XP_014248386.1">
    <property type="nucleotide sequence ID" value="XM_014392900.2"/>
</dbReference>
<dbReference type="Pfam" id="PF04430">
    <property type="entry name" value="DUF498"/>
    <property type="match status" value="1"/>
</dbReference>
<dbReference type="PANTHER" id="PTHR21192">
    <property type="entry name" value="NUCLEAR PROTEIN E3-3"/>
    <property type="match status" value="1"/>
</dbReference>
<evidence type="ECO:0000313" key="2">
    <source>
        <dbReference type="Proteomes" id="UP000494040"/>
    </source>
</evidence>
<dbReference type="Gene3D" id="3.40.1230.10">
    <property type="entry name" value="MTH938-like"/>
    <property type="match status" value="1"/>
</dbReference>
<proteinExistence type="predicted"/>
<dbReference type="InterPro" id="IPR007523">
    <property type="entry name" value="NDUFAF3/AAMDC"/>
</dbReference>
<dbReference type="Proteomes" id="UP000494040">
    <property type="component" value="Unassembled WGS sequence"/>
</dbReference>
<dbReference type="InterPro" id="IPR036748">
    <property type="entry name" value="MTH938-like_sf"/>
</dbReference>